<dbReference type="InterPro" id="IPR001584">
    <property type="entry name" value="Integrase_cat-core"/>
</dbReference>
<dbReference type="SUPFAM" id="SSF53098">
    <property type="entry name" value="Ribonuclease H-like"/>
    <property type="match status" value="1"/>
</dbReference>
<organism evidence="6 7">
    <name type="scientific">Kineosporia mesophila</name>
    <dbReference type="NCBI Taxonomy" id="566012"/>
    <lineage>
        <taxon>Bacteria</taxon>
        <taxon>Bacillati</taxon>
        <taxon>Actinomycetota</taxon>
        <taxon>Actinomycetes</taxon>
        <taxon>Kineosporiales</taxon>
        <taxon>Kineosporiaceae</taxon>
        <taxon>Kineosporia</taxon>
    </lineage>
</organism>
<dbReference type="Proteomes" id="UP001501074">
    <property type="component" value="Unassembled WGS sequence"/>
</dbReference>
<name>A0ABP7ABR3_9ACTN</name>
<keyword evidence="3" id="KW-0812">Transmembrane</keyword>
<accession>A0ABP7ABR3</accession>
<keyword evidence="3" id="KW-1133">Transmembrane helix</keyword>
<protein>
    <recommendedName>
        <fullName evidence="8">Transposase</fullName>
    </recommendedName>
</protein>
<dbReference type="InterPro" id="IPR025948">
    <property type="entry name" value="HTH-like_dom"/>
</dbReference>
<keyword evidence="7" id="KW-1185">Reference proteome</keyword>
<feature type="domain" description="HTH-like" evidence="5">
    <location>
        <begin position="7"/>
        <end position="52"/>
    </location>
</feature>
<feature type="transmembrane region" description="Helical" evidence="3">
    <location>
        <begin position="89"/>
        <end position="108"/>
    </location>
</feature>
<gene>
    <name evidence="6" type="ORF">GCM10022223_52430</name>
</gene>
<dbReference type="EMBL" id="BAAAZO010000010">
    <property type="protein sequence ID" value="GAA3628535.1"/>
    <property type="molecule type" value="Genomic_DNA"/>
</dbReference>
<feature type="region of interest" description="Disordered" evidence="2">
    <location>
        <begin position="132"/>
        <end position="199"/>
    </location>
</feature>
<dbReference type="Pfam" id="PF00665">
    <property type="entry name" value="rve"/>
    <property type="match status" value="1"/>
</dbReference>
<feature type="compositionally biased region" description="Basic and acidic residues" evidence="2">
    <location>
        <begin position="156"/>
        <end position="169"/>
    </location>
</feature>
<evidence type="ECO:0000259" key="5">
    <source>
        <dbReference type="Pfam" id="PF13276"/>
    </source>
</evidence>
<dbReference type="PANTHER" id="PTHR46889">
    <property type="entry name" value="TRANSPOSASE INSF FOR INSERTION SEQUENCE IS3B-RELATED"/>
    <property type="match status" value="1"/>
</dbReference>
<dbReference type="InterPro" id="IPR050900">
    <property type="entry name" value="Transposase_IS3/IS150/IS904"/>
</dbReference>
<evidence type="ECO:0008006" key="8">
    <source>
        <dbReference type="Google" id="ProtNLM"/>
    </source>
</evidence>
<keyword evidence="3" id="KW-0472">Membrane</keyword>
<evidence type="ECO:0000256" key="2">
    <source>
        <dbReference type="SAM" id="MobiDB-lite"/>
    </source>
</evidence>
<comment type="function">
    <text evidence="1">Involved in the transposition of the insertion sequence.</text>
</comment>
<feature type="compositionally biased region" description="Polar residues" evidence="2">
    <location>
        <begin position="180"/>
        <end position="199"/>
    </location>
</feature>
<proteinExistence type="predicted"/>
<evidence type="ECO:0000256" key="3">
    <source>
        <dbReference type="SAM" id="Phobius"/>
    </source>
</evidence>
<dbReference type="InterPro" id="IPR012337">
    <property type="entry name" value="RNaseH-like_sf"/>
</dbReference>
<dbReference type="PANTHER" id="PTHR46889:SF4">
    <property type="entry name" value="TRANSPOSASE INSO FOR INSERTION SEQUENCE ELEMENT IS911B-RELATED"/>
    <property type="match status" value="1"/>
</dbReference>
<evidence type="ECO:0000313" key="6">
    <source>
        <dbReference type="EMBL" id="GAA3628535.1"/>
    </source>
</evidence>
<sequence>MCNDFYRVWTKNYRVYGVKKVWLQPNRERIPVARCTVERLMQFMGIEGASRGGKKHRTTIVDPTAPRPVGLVDRKSTVARPDSLWVAEFTYVATWAGTIYVAFVIDVYSRRIPGWRASTNKRTELVRSGPWATPTTLPWPRARLGSTRPNSSTHTALERLGGRRTDHPGTGRLAQPPTPAATSHQPNLSRSTTAHTGLG</sequence>
<comment type="caution">
    <text evidence="6">The sequence shown here is derived from an EMBL/GenBank/DDBJ whole genome shotgun (WGS) entry which is preliminary data.</text>
</comment>
<evidence type="ECO:0000259" key="4">
    <source>
        <dbReference type="Pfam" id="PF00665"/>
    </source>
</evidence>
<dbReference type="Pfam" id="PF13276">
    <property type="entry name" value="HTH_21"/>
    <property type="match status" value="1"/>
</dbReference>
<evidence type="ECO:0000256" key="1">
    <source>
        <dbReference type="ARBA" id="ARBA00002286"/>
    </source>
</evidence>
<reference evidence="7" key="1">
    <citation type="journal article" date="2019" name="Int. J. Syst. Evol. Microbiol.">
        <title>The Global Catalogue of Microorganisms (GCM) 10K type strain sequencing project: providing services to taxonomists for standard genome sequencing and annotation.</title>
        <authorList>
            <consortium name="The Broad Institute Genomics Platform"/>
            <consortium name="The Broad Institute Genome Sequencing Center for Infectious Disease"/>
            <person name="Wu L."/>
            <person name="Ma J."/>
        </authorList>
    </citation>
    <scope>NUCLEOTIDE SEQUENCE [LARGE SCALE GENOMIC DNA]</scope>
    <source>
        <strain evidence="7">JCM 16902</strain>
    </source>
</reference>
<evidence type="ECO:0000313" key="7">
    <source>
        <dbReference type="Proteomes" id="UP001501074"/>
    </source>
</evidence>
<feature type="domain" description="Integrase catalytic" evidence="4">
    <location>
        <begin position="80"/>
        <end position="126"/>
    </location>
</feature>